<protein>
    <recommendedName>
        <fullName evidence="4 7">DNA replication complex GINS protein PSF1</fullName>
    </recommendedName>
</protein>
<dbReference type="OrthoDB" id="10252587at2759"/>
<feature type="domain" description="GINS subunit" evidence="8">
    <location>
        <begin position="73"/>
        <end position="159"/>
    </location>
</feature>
<feature type="domain" description="DNA replication complex GINS protein PSF1 C-terminal" evidence="9">
    <location>
        <begin position="173"/>
        <end position="220"/>
    </location>
</feature>
<evidence type="ECO:0000313" key="10">
    <source>
        <dbReference type="EMBL" id="KAF2859842.1"/>
    </source>
</evidence>
<evidence type="ECO:0000259" key="8">
    <source>
        <dbReference type="Pfam" id="PF05916"/>
    </source>
</evidence>
<keyword evidence="5 7" id="KW-0235">DNA replication</keyword>
<dbReference type="GO" id="GO:0000811">
    <property type="term" value="C:GINS complex"/>
    <property type="evidence" value="ECO:0007669"/>
    <property type="project" value="UniProtKB-UniRule"/>
</dbReference>
<comment type="subcellular location">
    <subcellularLocation>
        <location evidence="2 7">Nucleus</location>
    </subcellularLocation>
</comment>
<comment type="function">
    <text evidence="1">The GINS complex plays an essential role in the initiation of DNA replication.</text>
</comment>
<dbReference type="Pfam" id="PF05916">
    <property type="entry name" value="Sld5"/>
    <property type="match status" value="1"/>
</dbReference>
<evidence type="ECO:0000256" key="7">
    <source>
        <dbReference type="RuleBase" id="RU368085"/>
    </source>
</evidence>
<comment type="similarity">
    <text evidence="3 7">Belongs to the GINS1/PSF1 family.</text>
</comment>
<keyword evidence="6 7" id="KW-0539">Nucleus</keyword>
<evidence type="ECO:0000256" key="6">
    <source>
        <dbReference type="ARBA" id="ARBA00023242"/>
    </source>
</evidence>
<name>A0A6A7BXP7_9PEZI</name>
<evidence type="ECO:0000259" key="9">
    <source>
        <dbReference type="Pfam" id="PF24997"/>
    </source>
</evidence>
<dbReference type="Gene3D" id="1.20.58.1030">
    <property type="match status" value="1"/>
</dbReference>
<evidence type="ECO:0000256" key="5">
    <source>
        <dbReference type="ARBA" id="ARBA00022705"/>
    </source>
</evidence>
<dbReference type="InterPro" id="IPR056783">
    <property type="entry name" value="PSF1_C"/>
</dbReference>
<reference evidence="10" key="1">
    <citation type="journal article" date="2020" name="Stud. Mycol.">
        <title>101 Dothideomycetes genomes: a test case for predicting lifestyles and emergence of pathogens.</title>
        <authorList>
            <person name="Haridas S."/>
            <person name="Albert R."/>
            <person name="Binder M."/>
            <person name="Bloem J."/>
            <person name="Labutti K."/>
            <person name="Salamov A."/>
            <person name="Andreopoulos B."/>
            <person name="Baker S."/>
            <person name="Barry K."/>
            <person name="Bills G."/>
            <person name="Bluhm B."/>
            <person name="Cannon C."/>
            <person name="Castanera R."/>
            <person name="Culley D."/>
            <person name="Daum C."/>
            <person name="Ezra D."/>
            <person name="Gonzalez J."/>
            <person name="Henrissat B."/>
            <person name="Kuo A."/>
            <person name="Liang C."/>
            <person name="Lipzen A."/>
            <person name="Lutzoni F."/>
            <person name="Magnuson J."/>
            <person name="Mondo S."/>
            <person name="Nolan M."/>
            <person name="Ohm R."/>
            <person name="Pangilinan J."/>
            <person name="Park H.-J."/>
            <person name="Ramirez L."/>
            <person name="Alfaro M."/>
            <person name="Sun H."/>
            <person name="Tritt A."/>
            <person name="Yoshinaga Y."/>
            <person name="Zwiers L.-H."/>
            <person name="Turgeon B."/>
            <person name="Goodwin S."/>
            <person name="Spatafora J."/>
            <person name="Crous P."/>
            <person name="Grigoriev I."/>
        </authorList>
    </citation>
    <scope>NUCLEOTIDE SEQUENCE</scope>
    <source>
        <strain evidence="10">CBS 480.64</strain>
    </source>
</reference>
<dbReference type="Proteomes" id="UP000799421">
    <property type="component" value="Unassembled WGS sequence"/>
</dbReference>
<comment type="function">
    <text evidence="7">Required for correct functioning of the GINS complex, a complex that plays an essential role in the initiation of DNA replication, and progression of DNA replication forks. GINS complex seems to bind preferentially to single-stranded DNA.</text>
</comment>
<dbReference type="Pfam" id="PF24997">
    <property type="entry name" value="PSF1_C"/>
    <property type="match status" value="1"/>
</dbReference>
<dbReference type="InterPro" id="IPR005339">
    <property type="entry name" value="GINS_Psf1"/>
</dbReference>
<dbReference type="PANTHER" id="PTHR12914:SF2">
    <property type="entry name" value="DNA REPLICATION COMPLEX GINS PROTEIN PSF1"/>
    <property type="match status" value="1"/>
</dbReference>
<dbReference type="CDD" id="cd21696">
    <property type="entry name" value="GINS_B_Psf1"/>
    <property type="match status" value="1"/>
</dbReference>
<evidence type="ECO:0000256" key="1">
    <source>
        <dbReference type="ARBA" id="ARBA00002340"/>
    </source>
</evidence>
<dbReference type="PANTHER" id="PTHR12914">
    <property type="entry name" value="PARTNER OF SLD5"/>
    <property type="match status" value="1"/>
</dbReference>
<dbReference type="CDD" id="cd11710">
    <property type="entry name" value="GINS_A_psf1"/>
    <property type="match status" value="1"/>
</dbReference>
<evidence type="ECO:0000256" key="2">
    <source>
        <dbReference type="ARBA" id="ARBA00004123"/>
    </source>
</evidence>
<accession>A0A6A7BXP7</accession>
<dbReference type="AlphaFoldDB" id="A0A6A7BXP7"/>
<gene>
    <name evidence="10" type="ORF">K470DRAFT_218420</name>
</gene>
<dbReference type="SUPFAM" id="SSF158573">
    <property type="entry name" value="GINS helical bundle-like"/>
    <property type="match status" value="1"/>
</dbReference>
<proteinExistence type="inferred from homology"/>
<comment type="subunit">
    <text evidence="7">Component of the GINS complex.</text>
</comment>
<organism evidence="10 11">
    <name type="scientific">Piedraia hortae CBS 480.64</name>
    <dbReference type="NCBI Taxonomy" id="1314780"/>
    <lineage>
        <taxon>Eukaryota</taxon>
        <taxon>Fungi</taxon>
        <taxon>Dikarya</taxon>
        <taxon>Ascomycota</taxon>
        <taxon>Pezizomycotina</taxon>
        <taxon>Dothideomycetes</taxon>
        <taxon>Dothideomycetidae</taxon>
        <taxon>Capnodiales</taxon>
        <taxon>Piedraiaceae</taxon>
        <taxon>Piedraia</taxon>
    </lineage>
</organism>
<dbReference type="EMBL" id="MU005988">
    <property type="protein sequence ID" value="KAF2859842.1"/>
    <property type="molecule type" value="Genomic_DNA"/>
</dbReference>
<dbReference type="GO" id="GO:1902983">
    <property type="term" value="P:DNA strand elongation involved in mitotic DNA replication"/>
    <property type="evidence" value="ECO:0007669"/>
    <property type="project" value="TreeGrafter"/>
</dbReference>
<dbReference type="InterPro" id="IPR036224">
    <property type="entry name" value="GINS_bundle-like_dom_sf"/>
</dbReference>
<evidence type="ECO:0000256" key="3">
    <source>
        <dbReference type="ARBA" id="ARBA00006677"/>
    </source>
</evidence>
<dbReference type="InterPro" id="IPR021151">
    <property type="entry name" value="GINS_A"/>
</dbReference>
<evidence type="ECO:0000256" key="4">
    <source>
        <dbReference type="ARBA" id="ARBA00015143"/>
    </source>
</evidence>
<sequence length="221" mass="24092">MYGDTCLPLMNETVRLPSLPQLPPYNSGVVRTSVKEVRDLDGENMSLLSPFNSSHARSSQGIQSSGFVPSQDPATACALLVNHLAMRRNKRCLLAYHRGRVEKIEGTLWGGSGGANHRVTAARVPSGAQGTPSTANLSSEEEQYMQNYGNLLAAMKGAWTEIDLTGDLAPPRDVHVDVRVLKDAGEIQTEYGSLSLVKNSQLFVRLLDVEGLIERGFLERI</sequence>
<keyword evidence="11" id="KW-1185">Reference proteome</keyword>
<evidence type="ECO:0000313" key="11">
    <source>
        <dbReference type="Proteomes" id="UP000799421"/>
    </source>
</evidence>